<dbReference type="Gene3D" id="2.60.120.260">
    <property type="entry name" value="Galactose-binding domain-like"/>
    <property type="match status" value="1"/>
</dbReference>
<evidence type="ECO:0000313" key="3">
    <source>
        <dbReference type="EMBL" id="CUI14116.1"/>
    </source>
</evidence>
<dbReference type="AlphaFoldDB" id="A0A0S4KG57"/>
<dbReference type="Gene3D" id="2.10.25.10">
    <property type="entry name" value="Laminin"/>
    <property type="match status" value="1"/>
</dbReference>
<organism evidence="3 4">
    <name type="scientific">Bodo saltans</name>
    <name type="common">Flagellated protozoan</name>
    <dbReference type="NCBI Taxonomy" id="75058"/>
    <lineage>
        <taxon>Eukaryota</taxon>
        <taxon>Discoba</taxon>
        <taxon>Euglenozoa</taxon>
        <taxon>Kinetoplastea</taxon>
        <taxon>Metakinetoplastina</taxon>
        <taxon>Eubodonida</taxon>
        <taxon>Bodonidae</taxon>
        <taxon>Bodo</taxon>
    </lineage>
</organism>
<gene>
    <name evidence="3" type="ORF">BSAL_69720</name>
</gene>
<proteinExistence type="predicted"/>
<dbReference type="InterPro" id="IPR000742">
    <property type="entry name" value="EGF"/>
</dbReference>
<evidence type="ECO:0000259" key="1">
    <source>
        <dbReference type="PROSITE" id="PS00022"/>
    </source>
</evidence>
<dbReference type="OrthoDB" id="283575at2759"/>
<accession>A0A0S4KG57</accession>
<protein>
    <recommendedName>
        <fullName evidence="1 2">EGF-like domain-containing protein</fullName>
    </recommendedName>
</protein>
<evidence type="ECO:0000313" key="4">
    <source>
        <dbReference type="Proteomes" id="UP000051952"/>
    </source>
</evidence>
<dbReference type="PROSITE" id="PS01186">
    <property type="entry name" value="EGF_2"/>
    <property type="match status" value="1"/>
</dbReference>
<keyword evidence="4" id="KW-1185">Reference proteome</keyword>
<dbReference type="PROSITE" id="PS00022">
    <property type="entry name" value="EGF_1"/>
    <property type="match status" value="2"/>
</dbReference>
<dbReference type="VEuPathDB" id="TriTrypDB:BSAL_69720"/>
<sequence length="306" mass="31287">MLALVSCCDAFPGVRYVRVEDLYSGNDALVINQVAAYTCGDSTNVAYGKTATGSAFDGSGDGSCAGTATTRAPSVAVTVAPDCNAARSNTFCSSDVSSYWWQVDLGAEYDICSVAILQSSTGTGAKYVRFRNSAGTQIMSATLSGDDFATVTTCSATACTVAARTCSSCTQATCNNQASSVSWNYPVCNCNCNAAYTGTYCETSNACTNLVDCNNRASTVTGNRPTCSCSCTAAWTGPSCQTSNVCTNSPDCSNRATTVSGNRPSCACTCSAGWAGADCSLRVCAIGPDCNTTGTKVAGGTYPKCV</sequence>
<dbReference type="Proteomes" id="UP000051952">
    <property type="component" value="Unassembled WGS sequence"/>
</dbReference>
<name>A0A0S4KG57_BODSA</name>
<reference evidence="4" key="1">
    <citation type="submission" date="2015-09" db="EMBL/GenBank/DDBJ databases">
        <authorList>
            <consortium name="Pathogen Informatics"/>
        </authorList>
    </citation>
    <scope>NUCLEOTIDE SEQUENCE [LARGE SCALE GENOMIC DNA]</scope>
    <source>
        <strain evidence="4">Lake Konstanz</strain>
    </source>
</reference>
<feature type="domain" description="EGF-like" evidence="1 2">
    <location>
        <begin position="268"/>
        <end position="279"/>
    </location>
</feature>
<feature type="non-terminal residue" evidence="3">
    <location>
        <position position="306"/>
    </location>
</feature>
<feature type="domain" description="EGF-like" evidence="1">
    <location>
        <begin position="229"/>
        <end position="240"/>
    </location>
</feature>
<dbReference type="EMBL" id="CYKH01000497">
    <property type="protein sequence ID" value="CUI14116.1"/>
    <property type="molecule type" value="Genomic_DNA"/>
</dbReference>
<evidence type="ECO:0000259" key="2">
    <source>
        <dbReference type="PROSITE" id="PS01186"/>
    </source>
</evidence>